<evidence type="ECO:0000313" key="10">
    <source>
        <dbReference type="EMBL" id="PIT54388.1"/>
    </source>
</evidence>
<evidence type="ECO:0000256" key="2">
    <source>
        <dbReference type="ARBA" id="ARBA00022475"/>
    </source>
</evidence>
<gene>
    <name evidence="10" type="ORF">BHC48_00115</name>
</gene>
<keyword evidence="6 8" id="KW-0472">Membrane</keyword>
<feature type="transmembrane region" description="Helical" evidence="8">
    <location>
        <begin position="33"/>
        <end position="48"/>
    </location>
</feature>
<proteinExistence type="inferred from homology"/>
<feature type="transmembrane region" description="Helical" evidence="8">
    <location>
        <begin position="95"/>
        <end position="119"/>
    </location>
</feature>
<dbReference type="EMBL" id="MEIQ01000001">
    <property type="protein sequence ID" value="PIT54388.1"/>
    <property type="molecule type" value="Genomic_DNA"/>
</dbReference>
<evidence type="ECO:0000256" key="5">
    <source>
        <dbReference type="ARBA" id="ARBA00022989"/>
    </source>
</evidence>
<keyword evidence="3" id="KW-0808">Transferase</keyword>
<dbReference type="InterPro" id="IPR017850">
    <property type="entry name" value="Alkaline_phosphatase_core_sf"/>
</dbReference>
<dbReference type="Proteomes" id="UP000231484">
    <property type="component" value="Unassembled WGS sequence"/>
</dbReference>
<dbReference type="CDD" id="cd16017">
    <property type="entry name" value="LptA"/>
    <property type="match status" value="1"/>
</dbReference>
<evidence type="ECO:0000256" key="4">
    <source>
        <dbReference type="ARBA" id="ARBA00022692"/>
    </source>
</evidence>
<dbReference type="Gene3D" id="3.40.720.10">
    <property type="entry name" value="Alkaline Phosphatase, subunit A"/>
    <property type="match status" value="1"/>
</dbReference>
<evidence type="ECO:0000313" key="11">
    <source>
        <dbReference type="Proteomes" id="UP000231484"/>
    </source>
</evidence>
<evidence type="ECO:0000256" key="1">
    <source>
        <dbReference type="ARBA" id="ARBA00004651"/>
    </source>
</evidence>
<keyword evidence="4 8" id="KW-0812">Transmembrane</keyword>
<accession>A0A2N9XWY5</accession>
<feature type="transmembrane region" description="Helical" evidence="8">
    <location>
        <begin position="55"/>
        <end position="75"/>
    </location>
</feature>
<evidence type="ECO:0000256" key="6">
    <source>
        <dbReference type="ARBA" id="ARBA00023136"/>
    </source>
</evidence>
<feature type="transmembrane region" description="Helical" evidence="8">
    <location>
        <begin position="7"/>
        <end position="27"/>
    </location>
</feature>
<comment type="similarity">
    <text evidence="7">Belongs to the phosphoethanolamine transferase family.</text>
</comment>
<evidence type="ECO:0000256" key="8">
    <source>
        <dbReference type="SAM" id="Phobius"/>
    </source>
</evidence>
<feature type="domain" description="Sulfatase N-terminal" evidence="9">
    <location>
        <begin position="204"/>
        <end position="457"/>
    </location>
</feature>
<dbReference type="InterPro" id="IPR000917">
    <property type="entry name" value="Sulfatase_N"/>
</dbReference>
<protein>
    <recommendedName>
        <fullName evidence="9">Sulfatase N-terminal domain-containing protein</fullName>
    </recommendedName>
</protein>
<evidence type="ECO:0000256" key="3">
    <source>
        <dbReference type="ARBA" id="ARBA00022679"/>
    </source>
</evidence>
<dbReference type="GO" id="GO:0009244">
    <property type="term" value="P:lipopolysaccharide core region biosynthetic process"/>
    <property type="evidence" value="ECO:0007669"/>
    <property type="project" value="TreeGrafter"/>
</dbReference>
<dbReference type="SUPFAM" id="SSF53649">
    <property type="entry name" value="Alkaline phosphatase-like"/>
    <property type="match status" value="1"/>
</dbReference>
<comment type="caution">
    <text evidence="10">The sequence shown here is derived from an EMBL/GenBank/DDBJ whole genome shotgun (WGS) entry which is preliminary data.</text>
</comment>
<reference evidence="10 11" key="1">
    <citation type="journal article" date="2017" name="MBio">
        <title>Type VI secretion-mediated competition in the bee gut microbiome.</title>
        <authorList>
            <person name="Steele M.I."/>
            <person name="Kwong W.K."/>
            <person name="Powell J.E."/>
            <person name="Whiteley M."/>
            <person name="Moran N.A."/>
        </authorList>
    </citation>
    <scope>NUCLEOTIDE SEQUENCE [LARGE SCALE GENOMIC DNA]</scope>
    <source>
        <strain evidence="10 11">Occ4-2</strain>
    </source>
</reference>
<dbReference type="AlphaFoldDB" id="A0A2N9XWY5"/>
<evidence type="ECO:0000259" key="9">
    <source>
        <dbReference type="Pfam" id="PF00884"/>
    </source>
</evidence>
<dbReference type="GO" id="GO:0016776">
    <property type="term" value="F:phosphotransferase activity, phosphate group as acceptor"/>
    <property type="evidence" value="ECO:0007669"/>
    <property type="project" value="TreeGrafter"/>
</dbReference>
<organism evidence="10 11">
    <name type="scientific">Snodgrassella alvi</name>
    <dbReference type="NCBI Taxonomy" id="1196083"/>
    <lineage>
        <taxon>Bacteria</taxon>
        <taxon>Pseudomonadati</taxon>
        <taxon>Pseudomonadota</taxon>
        <taxon>Betaproteobacteria</taxon>
        <taxon>Neisseriales</taxon>
        <taxon>Neisseriaceae</taxon>
        <taxon>Snodgrassella</taxon>
    </lineage>
</organism>
<sequence>MEKKKVLLLYILYLVSTIILLFGLGYIKNWDNKNIIVGLMFFFCYVLSSKFKYTLLILLISFSILSFYFPTGIIYGKPTEAILGSLLQTNKLEAIGYLMVIKYKILVMILFICIQILIYLTAKNSKYKFNYFYFLIFLFLYVTSLFGISINHHRLNEDAFLKNLITSSKIIHRQKIEQRMSLGDSSNIKIESIIDNNDDTQVRVVIIGEAVRKDYMSVYGYPHTTTPFLNSAKGIFIDGLVSAGPNTQLSLTRTLFRADPSENIIHWGINIVSLANKAGYKTYWISNQGANGWGDDVFFNLSKLATQNKFLKTGDFESGNNDDEEMLPIFKNIINSNANNKVIFIHMMGSHEPVCSRVGNYKPSFKIYNEAGCYVATIEKLDLFIKKITEILKDKKYKLMYFSDHGLSVEKTTIFHDNDLYEEYQVPLFYLDSESKEQIHIKKKLSGLNLLDIYSTFINIKTNVTDHKYSFQLASELADNIDPIIYWEKYKHLSTIQKRQPPVIDIETNITKEILELKNNYTFTDQCISYVDYVKIAFPANPQIYKIVGWAASTKEKEPVNGIVGSFIVNKSKVIFIKGDAESRSGVREHFNMPKDTNSNYGIVSFLDKKYINDNKENIYVGYRDKSNHYYICSKPYN</sequence>
<dbReference type="PANTHER" id="PTHR30443">
    <property type="entry name" value="INNER MEMBRANE PROTEIN"/>
    <property type="match status" value="1"/>
</dbReference>
<dbReference type="GO" id="GO:0005886">
    <property type="term" value="C:plasma membrane"/>
    <property type="evidence" value="ECO:0007669"/>
    <property type="project" value="UniProtKB-SubCell"/>
</dbReference>
<feature type="transmembrane region" description="Helical" evidence="8">
    <location>
        <begin position="131"/>
        <end position="150"/>
    </location>
</feature>
<dbReference type="PANTHER" id="PTHR30443:SF4">
    <property type="entry name" value="PHOSPHOETHANOLAMINE TRANSFERASE OPGE-RELATED"/>
    <property type="match status" value="1"/>
</dbReference>
<comment type="subcellular location">
    <subcellularLocation>
        <location evidence="1">Cell membrane</location>
        <topology evidence="1">Multi-pass membrane protein</topology>
    </subcellularLocation>
</comment>
<dbReference type="InterPro" id="IPR058130">
    <property type="entry name" value="PEA_transf_C"/>
</dbReference>
<dbReference type="Pfam" id="PF00884">
    <property type="entry name" value="Sulfatase"/>
    <property type="match status" value="1"/>
</dbReference>
<name>A0A2N9XWY5_9NEIS</name>
<evidence type="ECO:0000256" key="7">
    <source>
        <dbReference type="ARBA" id="ARBA00038481"/>
    </source>
</evidence>
<keyword evidence="2" id="KW-1003">Cell membrane</keyword>
<keyword evidence="5 8" id="KW-1133">Transmembrane helix</keyword>
<dbReference type="InterPro" id="IPR040423">
    <property type="entry name" value="PEA_transferase"/>
</dbReference>